<dbReference type="Proteomes" id="UP001220324">
    <property type="component" value="Unassembled WGS sequence"/>
</dbReference>
<sequence length="348" mass="39467">MRFEAPIINQLASTSQTRSLSSRALTTVVSQVETYFLNYPAPAAYTERMKYWPGLESEAYSNLGDWLHLLDGSEERRDNLACQFAQLFYQDGKVVSQGRPLCIKAWQENPMTKSHYTETQMKYFLNEIMKQTRSLKAGKSKAAGFMKSITNRQFCTACLWSLPPLVFFQCGHSICERDVWMHSTRESLIHSLCTFETCPVCQAEVHVTVRGRPLQAGWRVLTLDGGGVRGSLNIAALAFLKLTTEEAIELFQRTAEKVFLKEKGIVAWFNYLRRTILTGARYDPSRFRAVLNQLCGSTEIRGMGNTATPEVVRVAIPVTDPHGSLRLVRSYADEEFQNHESLKELRNG</sequence>
<dbReference type="AlphaFoldDB" id="A0AAD6CHD2"/>
<keyword evidence="2" id="KW-1185">Reference proteome</keyword>
<gene>
    <name evidence="1" type="ORF">N7494_013302</name>
</gene>
<name>A0AAD6CHD2_9EURO</name>
<evidence type="ECO:0000313" key="2">
    <source>
        <dbReference type="Proteomes" id="UP001220324"/>
    </source>
</evidence>
<reference evidence="1 2" key="1">
    <citation type="journal article" date="2023" name="IMA Fungus">
        <title>Comparative genomic study of the Penicillium genus elucidates a diverse pangenome and 15 lateral gene transfer events.</title>
        <authorList>
            <person name="Petersen C."/>
            <person name="Sorensen T."/>
            <person name="Nielsen M.R."/>
            <person name="Sondergaard T.E."/>
            <person name="Sorensen J.L."/>
            <person name="Fitzpatrick D.A."/>
            <person name="Frisvad J.C."/>
            <person name="Nielsen K.L."/>
        </authorList>
    </citation>
    <scope>NUCLEOTIDE SEQUENCE [LARGE SCALE GENOMIC DNA]</scope>
    <source>
        <strain evidence="1 2">IBT 35679</strain>
    </source>
</reference>
<proteinExistence type="predicted"/>
<evidence type="ECO:0008006" key="3">
    <source>
        <dbReference type="Google" id="ProtNLM"/>
    </source>
</evidence>
<evidence type="ECO:0000313" key="1">
    <source>
        <dbReference type="EMBL" id="KAJ5522872.1"/>
    </source>
</evidence>
<comment type="caution">
    <text evidence="1">The sequence shown here is derived from an EMBL/GenBank/DDBJ whole genome shotgun (WGS) entry which is preliminary data.</text>
</comment>
<dbReference type="Gene3D" id="3.40.1090.10">
    <property type="entry name" value="Cytosolic phospholipase A2 catalytic domain"/>
    <property type="match status" value="1"/>
</dbReference>
<protein>
    <recommendedName>
        <fullName evidence="3">RING-type domain-containing protein</fullName>
    </recommendedName>
</protein>
<accession>A0AAD6CHD2</accession>
<organism evidence="1 2">
    <name type="scientific">Penicillium frequentans</name>
    <dbReference type="NCBI Taxonomy" id="3151616"/>
    <lineage>
        <taxon>Eukaryota</taxon>
        <taxon>Fungi</taxon>
        <taxon>Dikarya</taxon>
        <taxon>Ascomycota</taxon>
        <taxon>Pezizomycotina</taxon>
        <taxon>Eurotiomycetes</taxon>
        <taxon>Eurotiomycetidae</taxon>
        <taxon>Eurotiales</taxon>
        <taxon>Aspergillaceae</taxon>
        <taxon>Penicillium</taxon>
    </lineage>
</organism>
<dbReference type="EMBL" id="JAQIZZ010000012">
    <property type="protein sequence ID" value="KAJ5522872.1"/>
    <property type="molecule type" value="Genomic_DNA"/>
</dbReference>
<dbReference type="SUPFAM" id="SSF57850">
    <property type="entry name" value="RING/U-box"/>
    <property type="match status" value="1"/>
</dbReference>